<dbReference type="AlphaFoldDB" id="A0A6I8SN49"/>
<accession>A0A6I8SN49</accession>
<reference evidence="2" key="1">
    <citation type="journal article" date="2010" name="Science">
        <title>The genome of the Western clawed frog Xenopus tropicalis.</title>
        <authorList>
            <person name="Hellsten U."/>
            <person name="Harland R.M."/>
            <person name="Gilchrist M.J."/>
            <person name="Hendrix D."/>
            <person name="Jurka J."/>
            <person name="Kapitonov V."/>
            <person name="Ovcharenko I."/>
            <person name="Putnam N.H."/>
            <person name="Shu S."/>
            <person name="Taher L."/>
            <person name="Blitz I.L."/>
            <person name="Blumberg B."/>
            <person name="Dichmann D.S."/>
            <person name="Dubchak I."/>
            <person name="Amaya E."/>
            <person name="Detter J.C."/>
            <person name="Fletcher R."/>
            <person name="Gerhard D.S."/>
            <person name="Goodstein D."/>
            <person name="Graves T."/>
            <person name="Grigoriev I.V."/>
            <person name="Grimwood J."/>
            <person name="Kawashima T."/>
            <person name="Lindquist E."/>
            <person name="Lucas S.M."/>
            <person name="Mead P.E."/>
            <person name="Mitros T."/>
            <person name="Ogino H."/>
            <person name="Ohta Y."/>
            <person name="Poliakov A.V."/>
            <person name="Pollet N."/>
            <person name="Robert J."/>
            <person name="Salamov A."/>
            <person name="Sater A.K."/>
            <person name="Schmutz J."/>
            <person name="Terry A."/>
            <person name="Vize P.D."/>
            <person name="Warren W.C."/>
            <person name="Wells D."/>
            <person name="Wills A."/>
            <person name="Wilson R.K."/>
            <person name="Zimmerman L.B."/>
            <person name="Zorn A.M."/>
            <person name="Grainger R."/>
            <person name="Grammer T."/>
            <person name="Khokha M.K."/>
            <person name="Richardson P.M."/>
            <person name="Rokhsar D.S."/>
        </authorList>
    </citation>
    <scope>NUCLEOTIDE SEQUENCE [LARGE SCALE GENOMIC DNA]</scope>
    <source>
        <strain evidence="2">Nigerian</strain>
    </source>
</reference>
<dbReference type="GeneTree" id="ENSGT01000000220125"/>
<dbReference type="Ensembl" id="ENSXETT00000078453">
    <property type="protein sequence ID" value="ENSXETP00000093522"/>
    <property type="gene ID" value="ENSXETG00000040591"/>
</dbReference>
<reference evidence="2" key="2">
    <citation type="submission" date="2020-05" db="UniProtKB">
        <authorList>
            <consortium name="Ensembl"/>
        </authorList>
    </citation>
    <scope>IDENTIFICATION</scope>
</reference>
<dbReference type="InParanoid" id="A0A6I8SN49"/>
<keyword evidence="1" id="KW-1133">Transmembrane helix</keyword>
<feature type="transmembrane region" description="Helical" evidence="1">
    <location>
        <begin position="35"/>
        <end position="57"/>
    </location>
</feature>
<evidence type="ECO:0000313" key="2">
    <source>
        <dbReference type="Ensembl" id="ENSXETP00000093522"/>
    </source>
</evidence>
<organism evidence="2">
    <name type="scientific">Xenopus tropicalis</name>
    <name type="common">Western clawed frog</name>
    <name type="synonym">Silurana tropicalis</name>
    <dbReference type="NCBI Taxonomy" id="8364"/>
    <lineage>
        <taxon>Eukaryota</taxon>
        <taxon>Metazoa</taxon>
        <taxon>Chordata</taxon>
        <taxon>Craniata</taxon>
        <taxon>Vertebrata</taxon>
        <taxon>Euteleostomi</taxon>
        <taxon>Amphibia</taxon>
        <taxon>Batrachia</taxon>
        <taxon>Anura</taxon>
        <taxon>Pipoidea</taxon>
        <taxon>Pipidae</taxon>
        <taxon>Xenopodinae</taxon>
        <taxon>Xenopus</taxon>
        <taxon>Silurana</taxon>
    </lineage>
</organism>
<evidence type="ECO:0000256" key="1">
    <source>
        <dbReference type="SAM" id="Phobius"/>
    </source>
</evidence>
<keyword evidence="1" id="KW-0472">Membrane</keyword>
<dbReference type="Bgee" id="ENSXETG00000040591">
    <property type="expression patterns" value="Expressed in liver and 6 other cell types or tissues"/>
</dbReference>
<proteinExistence type="predicted"/>
<name>A0A6I8SN49_XENTR</name>
<sequence length="255" mass="28804">MKLLVGDTSCTSVPILFTTIAGEGQEMKMQAVMKFLPWVGVLSITGALYIFGGYSLFWSLGPVYLYAAYVLCVQKRLPVVVGIFSREPEESYAWLSNHLRQEFQVKSVFISNNEEWKFRQSISECNFAILYHTKRRGRLNVTDVTDSLYDEELKTLSTTLGKKNVIVVIDDVDNADTNAKEQLLQSQPTIASTACDLFLFSSTEKESFPVVQQSSITDKLVSMRKLMQGPSYLSLLLTRLNFRLPRSKSARTPIL</sequence>
<keyword evidence="1" id="KW-0812">Transmembrane</keyword>
<protein>
    <submittedName>
        <fullName evidence="2">Uncharacterized protein</fullName>
    </submittedName>
</protein>